<organism evidence="2 3">
    <name type="scientific">Microbacterium sorbitolivorans</name>
    <dbReference type="NCBI Taxonomy" id="1867410"/>
    <lineage>
        <taxon>Bacteria</taxon>
        <taxon>Bacillati</taxon>
        <taxon>Actinomycetota</taxon>
        <taxon>Actinomycetes</taxon>
        <taxon>Micrococcales</taxon>
        <taxon>Microbacteriaceae</taxon>
        <taxon>Microbacterium</taxon>
    </lineage>
</organism>
<dbReference type="InterPro" id="IPR014922">
    <property type="entry name" value="YdhG-like"/>
</dbReference>
<dbReference type="RefSeq" id="WP_114116974.1">
    <property type="nucleotide sequence ID" value="NZ_BMHU01000004.1"/>
</dbReference>
<evidence type="ECO:0000313" key="2">
    <source>
        <dbReference type="EMBL" id="RCK61872.1"/>
    </source>
</evidence>
<evidence type="ECO:0000259" key="1">
    <source>
        <dbReference type="Pfam" id="PF08818"/>
    </source>
</evidence>
<dbReference type="Pfam" id="PF08818">
    <property type="entry name" value="DUF1801"/>
    <property type="match status" value="1"/>
</dbReference>
<evidence type="ECO:0000313" key="3">
    <source>
        <dbReference type="Proteomes" id="UP000253508"/>
    </source>
</evidence>
<keyword evidence="3" id="KW-1185">Reference proteome</keyword>
<dbReference type="Proteomes" id="UP000253508">
    <property type="component" value="Unassembled WGS sequence"/>
</dbReference>
<proteinExistence type="predicted"/>
<gene>
    <name evidence="2" type="ORF">DTO57_04460</name>
</gene>
<dbReference type="AlphaFoldDB" id="A0A367YA33"/>
<dbReference type="EMBL" id="QORO01000001">
    <property type="protein sequence ID" value="RCK61872.1"/>
    <property type="molecule type" value="Genomic_DNA"/>
</dbReference>
<name>A0A367YA33_9MICO</name>
<comment type="caution">
    <text evidence="2">The sequence shown here is derived from an EMBL/GenBank/DDBJ whole genome shotgun (WGS) entry which is preliminary data.</text>
</comment>
<reference evidence="2 3" key="1">
    <citation type="submission" date="2018-07" db="EMBL/GenBank/DDBJ databases">
        <title>Microbacterium endoborsara sp. nov., a novel actinobacterium isolated from Borszczowia aralocaspica.</title>
        <authorList>
            <person name="An D."/>
        </authorList>
    </citation>
    <scope>NUCLEOTIDE SEQUENCE [LARGE SCALE GENOMIC DNA]</scope>
    <source>
        <strain evidence="2 3">C1.15228</strain>
    </source>
</reference>
<accession>A0A367YA33</accession>
<dbReference type="OrthoDB" id="9811812at2"/>
<protein>
    <submittedName>
        <fullName evidence="2">DUF1801 domain-containing protein</fullName>
    </submittedName>
</protein>
<sequence>MAKTHPHIESPTPEDLTRVAGERPLVDVYLALHQLVIDTLPGIANSVDTVDAAIGYGAHQYGYNGWGMAAVMPYTKWVSLTLMKGSQLDDPAGLLTGSASMRHIKLASLEDLEARRDGIVALTIAASEMNS</sequence>
<dbReference type="SUPFAM" id="SSF159888">
    <property type="entry name" value="YdhG-like"/>
    <property type="match status" value="1"/>
</dbReference>
<feature type="domain" description="YdhG-like" evidence="1">
    <location>
        <begin position="30"/>
        <end position="114"/>
    </location>
</feature>